<evidence type="ECO:0000313" key="2">
    <source>
        <dbReference type="Proteomes" id="UP000177583"/>
    </source>
</evidence>
<dbReference type="AlphaFoldDB" id="A0A1F6GMJ5"/>
<name>A0A1F6GMJ5_9PROT</name>
<protein>
    <submittedName>
        <fullName evidence="1">Uncharacterized protein</fullName>
    </submittedName>
</protein>
<dbReference type="Proteomes" id="UP000177583">
    <property type="component" value="Unassembled WGS sequence"/>
</dbReference>
<sequence>MAQGAKSKEDVVQLYESFQQYAGVDLMMLGKKREPAFITGAAVQGAKEVKPKANDEMNLEFFTKGVLL</sequence>
<proteinExistence type="predicted"/>
<accession>A0A1F6GMJ5</accession>
<comment type="caution">
    <text evidence="1">The sequence shown here is derived from an EMBL/GenBank/DDBJ whole genome shotgun (WGS) entry which is preliminary data.</text>
</comment>
<gene>
    <name evidence="1" type="ORF">A2557_00905</name>
</gene>
<organism evidence="1 2">
    <name type="scientific">Candidatus Lambdaproteobacteria bacterium RIFOXYD2_FULL_56_26</name>
    <dbReference type="NCBI Taxonomy" id="1817773"/>
    <lineage>
        <taxon>Bacteria</taxon>
        <taxon>Pseudomonadati</taxon>
        <taxon>Pseudomonadota</taxon>
        <taxon>Candidatus Lambdaproteobacteria</taxon>
    </lineage>
</organism>
<reference evidence="1 2" key="1">
    <citation type="journal article" date="2016" name="Nat. Commun.">
        <title>Thousands of microbial genomes shed light on interconnected biogeochemical processes in an aquifer system.</title>
        <authorList>
            <person name="Anantharaman K."/>
            <person name="Brown C.T."/>
            <person name="Hug L.A."/>
            <person name="Sharon I."/>
            <person name="Castelle C.J."/>
            <person name="Probst A.J."/>
            <person name="Thomas B.C."/>
            <person name="Singh A."/>
            <person name="Wilkins M.J."/>
            <person name="Karaoz U."/>
            <person name="Brodie E.L."/>
            <person name="Williams K.H."/>
            <person name="Hubbard S.S."/>
            <person name="Banfield J.F."/>
        </authorList>
    </citation>
    <scope>NUCLEOTIDE SEQUENCE [LARGE SCALE GENOMIC DNA]</scope>
</reference>
<evidence type="ECO:0000313" key="1">
    <source>
        <dbReference type="EMBL" id="OGG99334.1"/>
    </source>
</evidence>
<dbReference type="EMBL" id="MFNF01000058">
    <property type="protein sequence ID" value="OGG99334.1"/>
    <property type="molecule type" value="Genomic_DNA"/>
</dbReference>